<feature type="transmembrane region" description="Helical" evidence="10">
    <location>
        <begin position="416"/>
        <end position="435"/>
    </location>
</feature>
<keyword evidence="5" id="KW-1003">Cell membrane</keyword>
<feature type="transmembrane region" description="Helical" evidence="10">
    <location>
        <begin position="14"/>
        <end position="33"/>
    </location>
</feature>
<feature type="transmembrane region" description="Helical" evidence="10">
    <location>
        <begin position="53"/>
        <end position="78"/>
    </location>
</feature>
<feature type="transmembrane region" description="Helical" evidence="10">
    <location>
        <begin position="316"/>
        <end position="337"/>
    </location>
</feature>
<proteinExistence type="inferred from homology"/>
<evidence type="ECO:0000256" key="7">
    <source>
        <dbReference type="ARBA" id="ARBA00022989"/>
    </source>
</evidence>
<feature type="transmembrane region" description="Helical" evidence="10">
    <location>
        <begin position="384"/>
        <end position="404"/>
    </location>
</feature>
<feature type="transmembrane region" description="Helical" evidence="10">
    <location>
        <begin position="163"/>
        <end position="183"/>
    </location>
</feature>
<evidence type="ECO:0000256" key="3">
    <source>
        <dbReference type="ARBA" id="ARBA00022106"/>
    </source>
</evidence>
<name>A0ABU0JR24_HATLI</name>
<evidence type="ECO:0000256" key="2">
    <source>
        <dbReference type="ARBA" id="ARBA00008417"/>
    </source>
</evidence>
<evidence type="ECO:0000256" key="6">
    <source>
        <dbReference type="ARBA" id="ARBA00022692"/>
    </source>
</evidence>
<dbReference type="Proteomes" id="UP001224418">
    <property type="component" value="Unassembled WGS sequence"/>
</dbReference>
<feature type="transmembrane region" description="Helical" evidence="10">
    <location>
        <begin position="189"/>
        <end position="213"/>
    </location>
</feature>
<comment type="similarity">
    <text evidence="2">Belongs to the multi antimicrobial extrusion (MATE) (TC 2.A.66.1) family. MepA subfamily.</text>
</comment>
<dbReference type="CDD" id="cd13143">
    <property type="entry name" value="MATE_MepA_like"/>
    <property type="match status" value="1"/>
</dbReference>
<feature type="transmembrane region" description="Helical" evidence="10">
    <location>
        <begin position="233"/>
        <end position="256"/>
    </location>
</feature>
<gene>
    <name evidence="11" type="ORF">QOZ93_000337</name>
</gene>
<dbReference type="InterPro" id="IPR045070">
    <property type="entry name" value="MATE_MepA-like"/>
</dbReference>
<keyword evidence="4" id="KW-0813">Transport</keyword>
<evidence type="ECO:0000313" key="12">
    <source>
        <dbReference type="Proteomes" id="UP001224418"/>
    </source>
</evidence>
<dbReference type="PANTHER" id="PTHR43823">
    <property type="entry name" value="SPORULATION PROTEIN YKVU"/>
    <property type="match status" value="1"/>
</dbReference>
<dbReference type="PIRSF" id="PIRSF006603">
    <property type="entry name" value="DinF"/>
    <property type="match status" value="1"/>
</dbReference>
<evidence type="ECO:0000256" key="10">
    <source>
        <dbReference type="SAM" id="Phobius"/>
    </source>
</evidence>
<accession>A0ABU0JR24</accession>
<comment type="subcellular location">
    <subcellularLocation>
        <location evidence="1">Cell membrane</location>
        <topology evidence="1">Multi-pass membrane protein</topology>
    </subcellularLocation>
</comment>
<sequence>MENTLLRDDIRKLFFRYIIPSIIGVLVNSLYVIVDGVFIGNGVGAVGLASVNIDYPAICFNIGIGLLLGIGAATVISIKLGEDKKEEAKKVLGTSIFLMIIIGIVITIVGLIFLEPLMRFFGAEGDVLKLTKEYTTIMFLFTTFHILSSGLNPIVRADGNPKLSMGVLVAGALINIFLDWLFVMKLNMGIRGAATATVIGISLSASYLLYYFFSDRANIKINFSYLRINHNTLKSIMTSGVVSFFTQTSLGIMYLIQDKLLLKYGTIIDVSIFAIVAYISVIFIQILLGIAQGIQPIVGYNYGAGEFDRTKQTLKLTIIVNLVLGILGFILVCIFNKQLVLVFNNNPQVVKIASKRLIIYLSSLPVLGIVVIMSSYYQATKNDIFANILSIARWYAFLIPLSYILSKFLRAEGIFWAQPISDYLSLILVAILYIVEKRLKINN</sequence>
<keyword evidence="12" id="KW-1185">Reference proteome</keyword>
<dbReference type="RefSeq" id="WP_307354871.1">
    <property type="nucleotide sequence ID" value="NZ_BAAACJ010000008.1"/>
</dbReference>
<dbReference type="PANTHER" id="PTHR43823:SF3">
    <property type="entry name" value="MULTIDRUG EXPORT PROTEIN MEPA"/>
    <property type="match status" value="1"/>
</dbReference>
<evidence type="ECO:0000256" key="9">
    <source>
        <dbReference type="ARBA" id="ARBA00023251"/>
    </source>
</evidence>
<organism evidence="11 12">
    <name type="scientific">Hathewaya limosa</name>
    <name type="common">Clostridium limosum</name>
    <dbReference type="NCBI Taxonomy" id="1536"/>
    <lineage>
        <taxon>Bacteria</taxon>
        <taxon>Bacillati</taxon>
        <taxon>Bacillota</taxon>
        <taxon>Clostridia</taxon>
        <taxon>Eubacteriales</taxon>
        <taxon>Clostridiaceae</taxon>
        <taxon>Hathewaya</taxon>
    </lineage>
</organism>
<dbReference type="InterPro" id="IPR051327">
    <property type="entry name" value="MATE_MepA_subfamily"/>
</dbReference>
<dbReference type="Pfam" id="PF01554">
    <property type="entry name" value="MatE"/>
    <property type="match status" value="2"/>
</dbReference>
<evidence type="ECO:0000256" key="1">
    <source>
        <dbReference type="ARBA" id="ARBA00004651"/>
    </source>
</evidence>
<feature type="transmembrane region" description="Helical" evidence="10">
    <location>
        <begin position="268"/>
        <end position="291"/>
    </location>
</feature>
<keyword evidence="6 10" id="KW-0812">Transmembrane</keyword>
<keyword evidence="9" id="KW-0046">Antibiotic resistance</keyword>
<evidence type="ECO:0000256" key="8">
    <source>
        <dbReference type="ARBA" id="ARBA00023136"/>
    </source>
</evidence>
<keyword evidence="7 10" id="KW-1133">Transmembrane helix</keyword>
<dbReference type="NCBIfam" id="TIGR00797">
    <property type="entry name" value="matE"/>
    <property type="match status" value="1"/>
</dbReference>
<reference evidence="11 12" key="1">
    <citation type="submission" date="2023-07" db="EMBL/GenBank/DDBJ databases">
        <title>Genomic Encyclopedia of Type Strains, Phase IV (KMG-IV): sequencing the most valuable type-strain genomes for metagenomic binning, comparative biology and taxonomic classification.</title>
        <authorList>
            <person name="Goeker M."/>
        </authorList>
    </citation>
    <scope>NUCLEOTIDE SEQUENCE [LARGE SCALE GENOMIC DNA]</scope>
    <source>
        <strain evidence="11 12">DSM 1400</strain>
    </source>
</reference>
<dbReference type="InterPro" id="IPR002528">
    <property type="entry name" value="MATE_fam"/>
</dbReference>
<evidence type="ECO:0000313" key="11">
    <source>
        <dbReference type="EMBL" id="MDQ0478628.1"/>
    </source>
</evidence>
<feature type="transmembrane region" description="Helical" evidence="10">
    <location>
        <begin position="134"/>
        <end position="151"/>
    </location>
</feature>
<comment type="caution">
    <text evidence="11">The sequence shown here is derived from an EMBL/GenBank/DDBJ whole genome shotgun (WGS) entry which is preliminary data.</text>
</comment>
<dbReference type="EMBL" id="JAUSWN010000002">
    <property type="protein sequence ID" value="MDQ0478628.1"/>
    <property type="molecule type" value="Genomic_DNA"/>
</dbReference>
<evidence type="ECO:0000256" key="4">
    <source>
        <dbReference type="ARBA" id="ARBA00022448"/>
    </source>
</evidence>
<keyword evidence="8 10" id="KW-0472">Membrane</keyword>
<feature type="transmembrane region" description="Helical" evidence="10">
    <location>
        <begin position="357"/>
        <end position="377"/>
    </location>
</feature>
<feature type="transmembrane region" description="Helical" evidence="10">
    <location>
        <begin position="90"/>
        <end position="114"/>
    </location>
</feature>
<dbReference type="InterPro" id="IPR048279">
    <property type="entry name" value="MdtK-like"/>
</dbReference>
<protein>
    <recommendedName>
        <fullName evidence="3">Multidrug export protein MepA</fullName>
    </recommendedName>
</protein>
<evidence type="ECO:0000256" key="5">
    <source>
        <dbReference type="ARBA" id="ARBA00022475"/>
    </source>
</evidence>